<keyword evidence="2" id="KW-1185">Reference proteome</keyword>
<dbReference type="Pfam" id="PF24508">
    <property type="entry name" value="TXNDC16_N"/>
    <property type="match status" value="1"/>
</dbReference>
<evidence type="ECO:0000313" key="8">
    <source>
        <dbReference type="RefSeq" id="XP_035308607.1"/>
    </source>
</evidence>
<accession>A0A9J7HBR1</accession>
<dbReference type="AlphaFoldDB" id="A0A9J7HBR1"/>
<dbReference type="RefSeq" id="XP_035308601.1">
    <property type="nucleotide sequence ID" value="XM_035452710.1"/>
</dbReference>
<dbReference type="PANTHER" id="PTHR22699:SF1">
    <property type="entry name" value="THIOREDOXIN DOMAIN-CONTAINING PROTEIN 16"/>
    <property type="match status" value="1"/>
</dbReference>
<evidence type="ECO:0000313" key="6">
    <source>
        <dbReference type="RefSeq" id="XP_035308604.1"/>
    </source>
</evidence>
<dbReference type="RefSeq" id="XP_007649515.1">
    <property type="nucleotide sequence ID" value="XM_007651325.4"/>
</dbReference>
<dbReference type="InterPro" id="IPR057639">
    <property type="entry name" value="TXNDC16_N"/>
</dbReference>
<dbReference type="InterPro" id="IPR040090">
    <property type="entry name" value="TXNDC16"/>
</dbReference>
<proteinExistence type="predicted"/>
<reference evidence="2" key="1">
    <citation type="journal article" date="2018" name="Biotechnol. Bioeng.">
        <title>A reference genome of the Chinese hamster based on a hybrid assembly strategy.</title>
        <authorList>
            <person name="Rupp O."/>
            <person name="MacDonald M.L."/>
            <person name="Li S."/>
            <person name="Dhiman H."/>
            <person name="Polson S."/>
            <person name="Griep S."/>
            <person name="Heffner K."/>
            <person name="Hernandez I."/>
            <person name="Brinkrolf K."/>
            <person name="Jadhav V."/>
            <person name="Samoudi M."/>
            <person name="Hao H."/>
            <person name="Kingham B."/>
            <person name="Goesmann A."/>
            <person name="Betenbaugh M.J."/>
            <person name="Lewis N.E."/>
            <person name="Borth N."/>
            <person name="Lee K.H."/>
        </authorList>
    </citation>
    <scope>NUCLEOTIDE SEQUENCE [LARGE SCALE GENOMIC DNA]</scope>
    <source>
        <strain evidence="2">17A/GY</strain>
    </source>
</reference>
<dbReference type="CTD" id="57544"/>
<dbReference type="RefSeq" id="XP_035308603.1">
    <property type="nucleotide sequence ID" value="XM_035452712.1"/>
</dbReference>
<dbReference type="RefSeq" id="XP_035308608.1">
    <property type="nucleotide sequence ID" value="XM_035452717.1"/>
</dbReference>
<dbReference type="RefSeq" id="XP_027298160.1">
    <property type="nucleotide sequence ID" value="XM_027442359.2"/>
</dbReference>
<dbReference type="RefSeq" id="XP_016835311.1">
    <property type="nucleotide sequence ID" value="XM_016979822.3"/>
</dbReference>
<dbReference type="RefSeq" id="XP_016835310.1">
    <property type="nucleotide sequence ID" value="XM_016979821.3"/>
</dbReference>
<dbReference type="Proteomes" id="UP001108280">
    <property type="component" value="Chromosome 1"/>
</dbReference>
<dbReference type="RefSeq" id="XP_007649512.1">
    <property type="nucleotide sequence ID" value="XM_007651322.4"/>
</dbReference>
<feature type="domain" description="TXNDC16 N-terminal" evidence="1">
    <location>
        <begin position="29"/>
        <end position="131"/>
    </location>
</feature>
<evidence type="ECO:0000259" key="1">
    <source>
        <dbReference type="Pfam" id="PF24508"/>
    </source>
</evidence>
<dbReference type="RefSeq" id="XP_016835308.1">
    <property type="nucleotide sequence ID" value="XM_016979819.3"/>
</dbReference>
<gene>
    <name evidence="3 4 5 6 7 8 9 10 11 12" type="primary">Txndc16</name>
</gene>
<dbReference type="GeneID" id="100773836"/>
<dbReference type="RefSeq" id="XP_035308610.1">
    <property type="nucleotide sequence ID" value="XM_035452719.1"/>
</dbReference>
<evidence type="ECO:0000313" key="5">
    <source>
        <dbReference type="RefSeq" id="XP_035308603.1"/>
    </source>
</evidence>
<organism evidence="2 8">
    <name type="scientific">Cricetulus griseus</name>
    <name type="common">Chinese hamster</name>
    <name type="synonym">Cricetulus barabensis griseus</name>
    <dbReference type="NCBI Taxonomy" id="10029"/>
    <lineage>
        <taxon>Eukaryota</taxon>
        <taxon>Metazoa</taxon>
        <taxon>Chordata</taxon>
        <taxon>Craniata</taxon>
        <taxon>Vertebrata</taxon>
        <taxon>Euteleostomi</taxon>
        <taxon>Mammalia</taxon>
        <taxon>Eutheria</taxon>
        <taxon>Euarchontoglires</taxon>
        <taxon>Glires</taxon>
        <taxon>Rodentia</taxon>
        <taxon>Myomorpha</taxon>
        <taxon>Muroidea</taxon>
        <taxon>Cricetidae</taxon>
        <taxon>Cricetinae</taxon>
        <taxon>Cricetulus</taxon>
    </lineage>
</organism>
<name>A0A9J7HBR1_CRIGR</name>
<dbReference type="OrthoDB" id="427280at2759"/>
<dbReference type="KEGG" id="cge:100773836"/>
<dbReference type="RefSeq" id="XP_035308605.1">
    <property type="nucleotide sequence ID" value="XM_035452714.1"/>
</dbReference>
<dbReference type="RefSeq" id="XP_035308609.1">
    <property type="nucleotide sequence ID" value="XM_035452718.1"/>
</dbReference>
<reference evidence="2" key="2">
    <citation type="journal article" date="2020" name="Biotechnol. Bioeng.">
        <title>Chromosome-scale scaffolds for the Chinese hamster reference genome assembly to facilitate the study of the CHO epigenome.</title>
        <authorList>
            <person name="Hilliard W."/>
            <person name="MacDonald M."/>
            <person name="Lee K.H."/>
        </authorList>
    </citation>
    <scope>NUCLEOTIDE SEQUENCE [LARGE SCALE GENOMIC DNA]</scope>
    <source>
        <strain evidence="2">17A/GY</strain>
    </source>
</reference>
<protein>
    <submittedName>
        <fullName evidence="3 4">Thioredoxin domain-containing protein 16</fullName>
    </submittedName>
</protein>
<dbReference type="RefSeq" id="XP_027298161.1">
    <property type="nucleotide sequence ID" value="XM_027442360.2"/>
</dbReference>
<evidence type="ECO:0000313" key="2">
    <source>
        <dbReference type="Proteomes" id="UP001108280"/>
    </source>
</evidence>
<dbReference type="RefSeq" id="XP_035308607.1">
    <property type="nucleotide sequence ID" value="XM_035452716.1"/>
</dbReference>
<dbReference type="RefSeq" id="XP_035308611.1">
    <property type="nucleotide sequence ID" value="XM_035452720.1"/>
</dbReference>
<evidence type="ECO:0000313" key="10">
    <source>
        <dbReference type="RefSeq" id="XP_035308609.1"/>
    </source>
</evidence>
<dbReference type="PANTHER" id="PTHR22699">
    <property type="entry name" value="THIOREDOXIN DOMAIN-CONTAINING PROTEIN 16"/>
    <property type="match status" value="1"/>
</dbReference>
<dbReference type="RefSeq" id="XP_007649513.1">
    <property type="nucleotide sequence ID" value="XM_007651323.4"/>
</dbReference>
<evidence type="ECO:0000313" key="4">
    <source>
        <dbReference type="RefSeq" id="XP_035308602.1"/>
    </source>
</evidence>
<dbReference type="RefSeq" id="XP_035308602.1">
    <property type="nucleotide sequence ID" value="XM_035452711.1"/>
</dbReference>
<reference evidence="3 4" key="3">
    <citation type="submission" date="2025-04" db="UniProtKB">
        <authorList>
            <consortium name="RefSeq"/>
        </authorList>
    </citation>
    <scope>IDENTIFICATION</scope>
    <source>
        <strain evidence="3 4">17A/GY</strain>
        <tissue evidence="3 4">Liver</tissue>
    </source>
</reference>
<dbReference type="RefSeq" id="XP_035308604.1">
    <property type="nucleotide sequence ID" value="XM_035452713.1"/>
</dbReference>
<dbReference type="RefSeq" id="XP_016835309.1">
    <property type="nucleotide sequence ID" value="XM_016979820.3"/>
</dbReference>
<sequence length="174" mass="19604">MMSSDFVVFRAGVALVLMCSFYKSTEDPLPELSPQQYFSTLQPGKASLAYFCQVGSLSNSLFLEELKEAIRPLQDYGISVSKVNCVKEEASRYCGKEEALMKAYLFRGNILLREFPTDTLFDVNAIVAHVLLPSLITICSRQGRRAIYRDVSPLTVSHSCKNCSPWQDSYAFWT</sequence>
<dbReference type="RefSeq" id="XP_016835307.1">
    <property type="nucleotide sequence ID" value="XM_016979818.3"/>
</dbReference>
<evidence type="ECO:0000313" key="12">
    <source>
        <dbReference type="RefSeq" id="XP_035308611.1"/>
    </source>
</evidence>
<evidence type="ECO:0000313" key="9">
    <source>
        <dbReference type="RefSeq" id="XP_035308608.1"/>
    </source>
</evidence>
<evidence type="ECO:0000313" key="7">
    <source>
        <dbReference type="RefSeq" id="XP_035308605.1"/>
    </source>
</evidence>
<evidence type="ECO:0000313" key="3">
    <source>
        <dbReference type="RefSeq" id="XP_035308601.1"/>
    </source>
</evidence>
<evidence type="ECO:0000313" key="11">
    <source>
        <dbReference type="RefSeq" id="XP_035308610.1"/>
    </source>
</evidence>